<comment type="caution">
    <text evidence="1">The sequence shown here is derived from an EMBL/GenBank/DDBJ whole genome shotgun (WGS) entry which is preliminary data.</text>
</comment>
<dbReference type="AlphaFoldDB" id="A0A0C2IZV1"/>
<evidence type="ECO:0000313" key="1">
    <source>
        <dbReference type="EMBL" id="KII71039.1"/>
    </source>
</evidence>
<dbReference type="EMBL" id="JWZT01001870">
    <property type="protein sequence ID" value="KII71039.1"/>
    <property type="molecule type" value="Genomic_DNA"/>
</dbReference>
<reference evidence="1 2" key="1">
    <citation type="journal article" date="2014" name="Genome Biol. Evol.">
        <title>The genome of the myxosporean Thelohanellus kitauei shows adaptations to nutrient acquisition within its fish host.</title>
        <authorList>
            <person name="Yang Y."/>
            <person name="Xiong J."/>
            <person name="Zhou Z."/>
            <person name="Huo F."/>
            <person name="Miao W."/>
            <person name="Ran C."/>
            <person name="Liu Y."/>
            <person name="Zhang J."/>
            <person name="Feng J."/>
            <person name="Wang M."/>
            <person name="Wang M."/>
            <person name="Wang L."/>
            <person name="Yao B."/>
        </authorList>
    </citation>
    <scope>NUCLEOTIDE SEQUENCE [LARGE SCALE GENOMIC DNA]</scope>
    <source>
        <strain evidence="1">Wuqing</strain>
    </source>
</reference>
<dbReference type="OrthoDB" id="10068441at2759"/>
<proteinExistence type="predicted"/>
<sequence length="112" mass="13147">MLGKYNGVAAILKREIRHLCELHGVSNQKDLAVEDTWKQIPFMIEIETFLRTVYTILRISSVNNEKFQELAKHTESDVIAFRPVDEVRYLSWHLAVTVFVINYNTLIKYFTD</sequence>
<gene>
    <name evidence="1" type="ORF">RF11_14450</name>
</gene>
<dbReference type="PANTHER" id="PTHR46880">
    <property type="entry name" value="RAS-ASSOCIATING DOMAIN-CONTAINING PROTEIN"/>
    <property type="match status" value="1"/>
</dbReference>
<evidence type="ECO:0000313" key="2">
    <source>
        <dbReference type="Proteomes" id="UP000031668"/>
    </source>
</evidence>
<name>A0A0C2IZV1_THEKT</name>
<organism evidence="1 2">
    <name type="scientific">Thelohanellus kitauei</name>
    <name type="common">Myxosporean</name>
    <dbReference type="NCBI Taxonomy" id="669202"/>
    <lineage>
        <taxon>Eukaryota</taxon>
        <taxon>Metazoa</taxon>
        <taxon>Cnidaria</taxon>
        <taxon>Myxozoa</taxon>
        <taxon>Myxosporea</taxon>
        <taxon>Bivalvulida</taxon>
        <taxon>Platysporina</taxon>
        <taxon>Myxobolidae</taxon>
        <taxon>Thelohanellus</taxon>
    </lineage>
</organism>
<keyword evidence="2" id="KW-1185">Reference proteome</keyword>
<dbReference type="PANTHER" id="PTHR46880:SF8">
    <property type="entry name" value="E3 SUMO-PROTEIN LIGASE KIAA1586"/>
    <property type="match status" value="1"/>
</dbReference>
<accession>A0A0C2IZV1</accession>
<dbReference type="Proteomes" id="UP000031668">
    <property type="component" value="Unassembled WGS sequence"/>
</dbReference>
<protein>
    <submittedName>
        <fullName evidence="1">Uncharacterized protein</fullName>
    </submittedName>
</protein>